<proteinExistence type="predicted"/>
<feature type="domain" description="DDE Tnp4" evidence="5">
    <location>
        <begin position="261"/>
        <end position="363"/>
    </location>
</feature>
<comment type="caution">
    <text evidence="6">The sequence shown here is derived from an EMBL/GenBank/DDBJ whole genome shotgun (WGS) entry which is preliminary data.</text>
</comment>
<evidence type="ECO:0000256" key="1">
    <source>
        <dbReference type="ARBA" id="ARBA00001968"/>
    </source>
</evidence>
<dbReference type="Proteomes" id="UP001174136">
    <property type="component" value="Unassembled WGS sequence"/>
</dbReference>
<evidence type="ECO:0000256" key="4">
    <source>
        <dbReference type="SAM" id="MobiDB-lite"/>
    </source>
</evidence>
<keyword evidence="3" id="KW-0175">Coiled coil</keyword>
<reference evidence="6" key="1">
    <citation type="journal article" date="2023" name="Front. Mar. Sci.">
        <title>A new Merluccius polli reference genome to investigate the effects of global change in West African waters.</title>
        <authorList>
            <person name="Mateo J.L."/>
            <person name="Blanco-Fernandez C."/>
            <person name="Garcia-Vazquez E."/>
            <person name="Machado-Schiaffino G."/>
        </authorList>
    </citation>
    <scope>NUCLEOTIDE SEQUENCE</scope>
    <source>
        <strain evidence="6">C29</strain>
        <tissue evidence="6">Fin</tissue>
    </source>
</reference>
<name>A0AA47PB63_MERPO</name>
<dbReference type="PANTHER" id="PTHR23080:SF133">
    <property type="entry name" value="SI:CH211-262I1.5-RELATED"/>
    <property type="match status" value="1"/>
</dbReference>
<dbReference type="PANTHER" id="PTHR23080">
    <property type="entry name" value="THAP DOMAIN PROTEIN"/>
    <property type="match status" value="1"/>
</dbReference>
<feature type="region of interest" description="Disordered" evidence="4">
    <location>
        <begin position="1"/>
        <end position="20"/>
    </location>
</feature>
<evidence type="ECO:0000256" key="3">
    <source>
        <dbReference type="SAM" id="Coils"/>
    </source>
</evidence>
<organism evidence="6 7">
    <name type="scientific">Merluccius polli</name>
    <name type="common">Benguela hake</name>
    <name type="synonym">Merluccius cadenati</name>
    <dbReference type="NCBI Taxonomy" id="89951"/>
    <lineage>
        <taxon>Eukaryota</taxon>
        <taxon>Metazoa</taxon>
        <taxon>Chordata</taxon>
        <taxon>Craniata</taxon>
        <taxon>Vertebrata</taxon>
        <taxon>Euteleostomi</taxon>
        <taxon>Actinopterygii</taxon>
        <taxon>Neopterygii</taxon>
        <taxon>Teleostei</taxon>
        <taxon>Neoteleostei</taxon>
        <taxon>Acanthomorphata</taxon>
        <taxon>Zeiogadaria</taxon>
        <taxon>Gadariae</taxon>
        <taxon>Gadiformes</taxon>
        <taxon>Gadoidei</taxon>
        <taxon>Merlucciidae</taxon>
        <taxon>Merluccius</taxon>
    </lineage>
</organism>
<keyword evidence="7" id="KW-1185">Reference proteome</keyword>
<evidence type="ECO:0000313" key="6">
    <source>
        <dbReference type="EMBL" id="KAK0153993.1"/>
    </source>
</evidence>
<gene>
    <name evidence="6" type="ORF">N1851_003927</name>
</gene>
<evidence type="ECO:0000256" key="2">
    <source>
        <dbReference type="ARBA" id="ARBA00022723"/>
    </source>
</evidence>
<dbReference type="GO" id="GO:0046872">
    <property type="term" value="F:metal ion binding"/>
    <property type="evidence" value="ECO:0007669"/>
    <property type="project" value="UniProtKB-KW"/>
</dbReference>
<evidence type="ECO:0000259" key="5">
    <source>
        <dbReference type="Pfam" id="PF13359"/>
    </source>
</evidence>
<sequence length="370" mass="42211">MVRRENFSPTAGDFVDSTTGPRRLKKGTVPCLFTWNNSSLPAPRLNVWDRCPRPPTPELLLADMSEEEDIQPMEVTVTGHDYCVTPNTSMVVHELMRENENLRRKIEELQHQLEFLQLRSTFNIPPDPTRIFAFKQGLVISFYFRFASYKSFLAFWKLVEPAANSKFVRISSANAASANAASGITPHRAKKLLLIDELLLFLMYLSVGLPLRDLANSFFDSPDHHQQDYNIMDSLFVSTAGFHSPRGLFFVEIAYYLQSFGIAPHGPITFVSPLYAGSMSDKDIFKLSGITKCLSPEMAIMVDKGFLVDNLVVGKVYRPAFLVKNTQMAKEDVQRTQSIARLRVHVERCIRRIKENKLFEKVIPVHIWVY</sequence>
<dbReference type="AlphaFoldDB" id="A0AA47PB63"/>
<protein>
    <recommendedName>
        <fullName evidence="5">DDE Tnp4 domain-containing protein</fullName>
    </recommendedName>
</protein>
<dbReference type="Pfam" id="PF13359">
    <property type="entry name" value="DDE_Tnp_4"/>
    <property type="match status" value="1"/>
</dbReference>
<evidence type="ECO:0000313" key="7">
    <source>
        <dbReference type="Proteomes" id="UP001174136"/>
    </source>
</evidence>
<accession>A0AA47PB63</accession>
<dbReference type="InterPro" id="IPR027806">
    <property type="entry name" value="HARBI1_dom"/>
</dbReference>
<comment type="cofactor">
    <cofactor evidence="1">
        <name>a divalent metal cation</name>
        <dbReference type="ChEBI" id="CHEBI:60240"/>
    </cofactor>
</comment>
<feature type="coiled-coil region" evidence="3">
    <location>
        <begin position="92"/>
        <end position="119"/>
    </location>
</feature>
<dbReference type="EMBL" id="JAOPHQ010000594">
    <property type="protein sequence ID" value="KAK0153993.1"/>
    <property type="molecule type" value="Genomic_DNA"/>
</dbReference>
<keyword evidence="2" id="KW-0479">Metal-binding</keyword>